<dbReference type="RefSeq" id="WP_348389203.1">
    <property type="nucleotide sequence ID" value="NZ_CP134146.1"/>
</dbReference>
<keyword evidence="1" id="KW-0732">Signal</keyword>
<proteinExistence type="predicted"/>
<evidence type="ECO:0000313" key="3">
    <source>
        <dbReference type="Proteomes" id="UP001248581"/>
    </source>
</evidence>
<name>A0ABY9TMT9_9GAMM</name>
<sequence>MSKVIFKTFIVSLLAIMQFNFSAFAADEKPPSLADAWIIVPNAGQQAQFEQAFKEHIKYRASKGDPREWNTYVPVIGNNLNFYVVRFCCTAFKDVESYIKWDSDNKVNEHWNNNVGQYVESYQHYYSRLDFTNSNWPNSDTNYRYFAVTDYKAKMGAGKSISDGKKMLSDTAKAMKWPYSWSWSWQIGGEGGLSLVIPYEGYAGMAPPEKSFAAAFSEQIGDEKKAADALKSWSDNFHSTSYTVYAIRDDMSMGAD</sequence>
<gene>
    <name evidence="2" type="ORF">RI845_07970</name>
</gene>
<organism evidence="2 3">
    <name type="scientific">Thalassotalea nanhaiensis</name>
    <dbReference type="NCBI Taxonomy" id="3065648"/>
    <lineage>
        <taxon>Bacteria</taxon>
        <taxon>Pseudomonadati</taxon>
        <taxon>Pseudomonadota</taxon>
        <taxon>Gammaproteobacteria</taxon>
        <taxon>Alteromonadales</taxon>
        <taxon>Colwelliaceae</taxon>
        <taxon>Thalassotalea</taxon>
    </lineage>
</organism>
<dbReference type="EMBL" id="CP134146">
    <property type="protein sequence ID" value="WNC70062.1"/>
    <property type="molecule type" value="Genomic_DNA"/>
</dbReference>
<evidence type="ECO:0000313" key="2">
    <source>
        <dbReference type="EMBL" id="WNC70062.1"/>
    </source>
</evidence>
<evidence type="ECO:0000256" key="1">
    <source>
        <dbReference type="SAM" id="SignalP"/>
    </source>
</evidence>
<feature type="chain" id="PRO_5046488056" evidence="1">
    <location>
        <begin position="26"/>
        <end position="256"/>
    </location>
</feature>
<accession>A0ABY9TMT9</accession>
<keyword evidence="3" id="KW-1185">Reference proteome</keyword>
<dbReference type="Proteomes" id="UP001248581">
    <property type="component" value="Chromosome"/>
</dbReference>
<protein>
    <submittedName>
        <fullName evidence="2">Uncharacterized protein</fullName>
    </submittedName>
</protein>
<reference evidence="3" key="1">
    <citation type="submission" date="2023-09" db="EMBL/GenBank/DDBJ databases">
        <authorList>
            <person name="Li S."/>
            <person name="Li X."/>
            <person name="Zhang C."/>
            <person name="Zhao Z."/>
        </authorList>
    </citation>
    <scope>NUCLEOTIDE SEQUENCE [LARGE SCALE GENOMIC DNA]</scope>
    <source>
        <strain evidence="3">SQ345</strain>
    </source>
</reference>
<feature type="signal peptide" evidence="1">
    <location>
        <begin position="1"/>
        <end position="25"/>
    </location>
</feature>